<dbReference type="Gene3D" id="1.20.272.10">
    <property type="match status" value="1"/>
</dbReference>
<dbReference type="AlphaFoldDB" id="A0A7X6DQH2"/>
<dbReference type="RefSeq" id="WP_168060054.1">
    <property type="nucleotide sequence ID" value="NZ_VTOW01000002.1"/>
</dbReference>
<keyword evidence="4" id="KW-0235">DNA replication</keyword>
<dbReference type="Pfam" id="PF16193">
    <property type="entry name" value="AAA_assoc_2"/>
    <property type="match status" value="1"/>
</dbReference>
<evidence type="ECO:0000313" key="9">
    <source>
        <dbReference type="Proteomes" id="UP000534783"/>
    </source>
</evidence>
<keyword evidence="9" id="KW-1185">Reference proteome</keyword>
<dbReference type="InterPro" id="IPR032423">
    <property type="entry name" value="AAA_assoc_2"/>
</dbReference>
<evidence type="ECO:0000256" key="6">
    <source>
        <dbReference type="ARBA" id="ARBA00022840"/>
    </source>
</evidence>
<dbReference type="InterPro" id="IPR003593">
    <property type="entry name" value="AAA+_ATPase"/>
</dbReference>
<dbReference type="PANTHER" id="PTHR13779">
    <property type="entry name" value="WERNER HELICASE-INTERACTING PROTEIN 1 FAMILY MEMBER"/>
    <property type="match status" value="1"/>
</dbReference>
<dbReference type="GO" id="GO:0005524">
    <property type="term" value="F:ATP binding"/>
    <property type="evidence" value="ECO:0007669"/>
    <property type="project" value="UniProtKB-KW"/>
</dbReference>
<keyword evidence="5" id="KW-0547">Nucleotide-binding</keyword>
<reference evidence="8 9" key="1">
    <citation type="journal article" date="2020" name="Nature">
        <title>Bacterial chemolithoautotrophy via manganese oxidation.</title>
        <authorList>
            <person name="Yu H."/>
            <person name="Leadbetter J.R."/>
        </authorList>
    </citation>
    <scope>NUCLEOTIDE SEQUENCE [LARGE SCALE GENOMIC DNA]</scope>
    <source>
        <strain evidence="8 9">Mn-1</strain>
    </source>
</reference>
<dbReference type="PANTHER" id="PTHR13779:SF7">
    <property type="entry name" value="ATPASE WRNIP1"/>
    <property type="match status" value="1"/>
</dbReference>
<evidence type="ECO:0000256" key="4">
    <source>
        <dbReference type="ARBA" id="ARBA00022705"/>
    </source>
</evidence>
<evidence type="ECO:0000256" key="2">
    <source>
        <dbReference type="ARBA" id="ARBA00008959"/>
    </source>
</evidence>
<dbReference type="SMART" id="SM00382">
    <property type="entry name" value="AAA"/>
    <property type="match status" value="1"/>
</dbReference>
<dbReference type="Gene3D" id="1.10.8.60">
    <property type="match status" value="1"/>
</dbReference>
<gene>
    <name evidence="8" type="ORF">MNODULE_11825</name>
</gene>
<dbReference type="SUPFAM" id="SSF52540">
    <property type="entry name" value="P-loop containing nucleoside triphosphate hydrolases"/>
    <property type="match status" value="1"/>
</dbReference>
<dbReference type="GO" id="GO:0006261">
    <property type="term" value="P:DNA-templated DNA replication"/>
    <property type="evidence" value="ECO:0007669"/>
    <property type="project" value="TreeGrafter"/>
</dbReference>
<proteinExistence type="inferred from homology"/>
<dbReference type="FunFam" id="1.20.272.10:FF:000001">
    <property type="entry name" value="Putative AAA family ATPase"/>
    <property type="match status" value="1"/>
</dbReference>
<dbReference type="FunFam" id="1.10.3710.10:FF:000003">
    <property type="entry name" value="ATPase, AAA family protein"/>
    <property type="match status" value="1"/>
</dbReference>
<name>A0A7X6DQH2_9BACT</name>
<keyword evidence="6" id="KW-0067">ATP-binding</keyword>
<accession>A0A7X6DQH2</accession>
<dbReference type="FunFam" id="3.40.50.300:FF:000137">
    <property type="entry name" value="Replication-associated recombination protein A"/>
    <property type="match status" value="1"/>
</dbReference>
<dbReference type="CDD" id="cd00009">
    <property type="entry name" value="AAA"/>
    <property type="match status" value="1"/>
</dbReference>
<dbReference type="GO" id="GO:0017116">
    <property type="term" value="F:single-stranded DNA helicase activity"/>
    <property type="evidence" value="ECO:0007669"/>
    <property type="project" value="TreeGrafter"/>
</dbReference>
<evidence type="ECO:0000256" key="3">
    <source>
        <dbReference type="ARBA" id="ARBA00020776"/>
    </source>
</evidence>
<comment type="function">
    <text evidence="1">DNA-dependent ATPase that plays important roles in cellular responses to stalled DNA replication processes.</text>
</comment>
<evidence type="ECO:0000313" key="8">
    <source>
        <dbReference type="EMBL" id="NKE71429.1"/>
    </source>
</evidence>
<dbReference type="InterPro" id="IPR008921">
    <property type="entry name" value="DNA_pol3_clamp-load_cplx_C"/>
</dbReference>
<dbReference type="InterPro" id="IPR003959">
    <property type="entry name" value="ATPase_AAA_core"/>
</dbReference>
<dbReference type="GO" id="GO:0008047">
    <property type="term" value="F:enzyme activator activity"/>
    <property type="evidence" value="ECO:0007669"/>
    <property type="project" value="TreeGrafter"/>
</dbReference>
<comment type="caution">
    <text evidence="8">The sequence shown here is derived from an EMBL/GenBank/DDBJ whole genome shotgun (WGS) entry which is preliminary data.</text>
</comment>
<evidence type="ECO:0000256" key="5">
    <source>
        <dbReference type="ARBA" id="ARBA00022741"/>
    </source>
</evidence>
<dbReference type="Proteomes" id="UP000534783">
    <property type="component" value="Unassembled WGS sequence"/>
</dbReference>
<dbReference type="CDD" id="cd18139">
    <property type="entry name" value="HLD_clamp_RarA"/>
    <property type="match status" value="1"/>
</dbReference>
<comment type="similarity">
    <text evidence="2">Belongs to the AAA ATPase family. RarA/MGS1/WRNIP1 subfamily.</text>
</comment>
<evidence type="ECO:0000259" key="7">
    <source>
        <dbReference type="SMART" id="SM00382"/>
    </source>
</evidence>
<protein>
    <recommendedName>
        <fullName evidence="3">Replication-associated recombination protein A</fullName>
    </recommendedName>
</protein>
<dbReference type="InterPro" id="IPR021886">
    <property type="entry name" value="MgsA_C"/>
</dbReference>
<dbReference type="Pfam" id="PF12002">
    <property type="entry name" value="MgsA_C"/>
    <property type="match status" value="1"/>
</dbReference>
<dbReference type="Pfam" id="PF00004">
    <property type="entry name" value="AAA"/>
    <property type="match status" value="1"/>
</dbReference>
<dbReference type="EMBL" id="VTOW01000002">
    <property type="protein sequence ID" value="NKE71429.1"/>
    <property type="molecule type" value="Genomic_DNA"/>
</dbReference>
<dbReference type="Gene3D" id="1.10.3710.10">
    <property type="entry name" value="DNA polymerase III clamp loader subunits, C-terminal domain"/>
    <property type="match status" value="1"/>
</dbReference>
<dbReference type="GO" id="GO:0016887">
    <property type="term" value="F:ATP hydrolysis activity"/>
    <property type="evidence" value="ECO:0007669"/>
    <property type="project" value="InterPro"/>
</dbReference>
<evidence type="ECO:0000256" key="1">
    <source>
        <dbReference type="ARBA" id="ARBA00002393"/>
    </source>
</evidence>
<sequence>MAQSPAKTDNTDKNPPLAWRMRPRDFSEFVGQEHLVGPGKFLRRAVEADRVFSLILFGPPGCGKTALAHLIAAYSKSAFVDLNAVTAGVAEVRQVIAKAQEEKNRSGQKTLLLVDEIHRFNKVQQSALLPDVEKGNITLVGASTQNPFFSIIPALSSRSQIVELKPLPPEGLRSLIKRALSDPERGFGRLNVQLTEEAERHLIEMTEGDARRLLNALEIGVVTTPPDAEGIIRFDLTVAEESVQKKGLIYESGDSHYDTISAFIKSLRGSDPDAAVYWLAKMIYAGEDPLFIARRLVIAASEDVGNADPRALVVAVAALHALEAIGMPEGRIPLAQATTYIASAPKSNAAYLAVDAALEEIESGRVMEVPPPLRDTHYSGAKRLGRGKGYLYPHDYPDHFVPQLYLPEEKTFYRPSDQGEEKRIAERLRLWREKQRAIRNKPNHK</sequence>
<feature type="domain" description="AAA+ ATPase" evidence="7">
    <location>
        <begin position="50"/>
        <end position="167"/>
    </location>
</feature>
<dbReference type="GO" id="GO:0000731">
    <property type="term" value="P:DNA synthesis involved in DNA repair"/>
    <property type="evidence" value="ECO:0007669"/>
    <property type="project" value="TreeGrafter"/>
</dbReference>
<dbReference type="InterPro" id="IPR027417">
    <property type="entry name" value="P-loop_NTPase"/>
</dbReference>
<dbReference type="SUPFAM" id="SSF48019">
    <property type="entry name" value="post-AAA+ oligomerization domain-like"/>
    <property type="match status" value="1"/>
</dbReference>
<organism evidence="8 9">
    <name type="scientific">Candidatus Manganitrophus noduliformans</name>
    <dbReference type="NCBI Taxonomy" id="2606439"/>
    <lineage>
        <taxon>Bacteria</taxon>
        <taxon>Pseudomonadati</taxon>
        <taxon>Nitrospirota</taxon>
        <taxon>Nitrospiria</taxon>
        <taxon>Candidatus Troglogloeales</taxon>
        <taxon>Candidatus Manganitrophaceae</taxon>
        <taxon>Candidatus Manganitrophus</taxon>
    </lineage>
</organism>
<dbReference type="GO" id="GO:0003677">
    <property type="term" value="F:DNA binding"/>
    <property type="evidence" value="ECO:0007669"/>
    <property type="project" value="InterPro"/>
</dbReference>
<dbReference type="InterPro" id="IPR051314">
    <property type="entry name" value="AAA_ATPase_RarA/MGS1/WRNIP1"/>
</dbReference>
<dbReference type="Gene3D" id="3.40.50.300">
    <property type="entry name" value="P-loop containing nucleotide triphosphate hydrolases"/>
    <property type="match status" value="1"/>
</dbReference>